<dbReference type="OrthoDB" id="4772970at2759"/>
<evidence type="ECO:0000313" key="2">
    <source>
        <dbReference type="EMBL" id="KAF2968778.1"/>
    </source>
</evidence>
<sequence length="494" mass="54884">MELDEYCTSCRNQRSSFCGGEWVGGSLLDILPPDDREPQDIREALPSHVPRNYTSGAATPFDNRAISNIGLTSSPLLLPYLLHRTYLISTGTDTGISTDTQSETFAQQGNELAPEQWDVGRDESDPVPVPVNEPFHHSSTRYNDTRPGLPNSSPPSSASLYELFDSGLQHSSETTTRSSAGAFQNTQSHQAGRTVRAKRKHVAVEDIASNASTPSSENNSQTCTITMLPGRIAPEMMPLGWSNPLIDTSVQFPEFPADSQFPSPSFRPAPLTWVSDDDYDFTTLPQPRINLVDCDPSEHPPSSAKPIDIPQSSQGIRGTTDASRYCEACESSGKQRLACPFYKYEPQQHPGCMFKGFKTIGHLGQHLKQNHRLKPNHCKLCWRSFETADLLTNHTQYCIRTGGVSVDDLPEFPRMRLPAEKKWYWGWKKLFGQAAALPHCPFVHPIQDLKAHLWAQYTDLPQPEYIGTDWAGESASLYCANYIEGSSVSTSSDW</sequence>
<dbReference type="Proteomes" id="UP000481858">
    <property type="component" value="Unassembled WGS sequence"/>
</dbReference>
<dbReference type="PANTHER" id="PTHR38166:SF1">
    <property type="entry name" value="C2H2-TYPE DOMAIN-CONTAINING PROTEIN"/>
    <property type="match status" value="1"/>
</dbReference>
<proteinExistence type="predicted"/>
<dbReference type="EMBL" id="WUBL01000046">
    <property type="protein sequence ID" value="KAF2968778.1"/>
    <property type="molecule type" value="Genomic_DNA"/>
</dbReference>
<feature type="compositionally biased region" description="Polar residues" evidence="1">
    <location>
        <begin position="168"/>
        <end position="191"/>
    </location>
</feature>
<dbReference type="AlphaFoldDB" id="A0A7C8IS09"/>
<dbReference type="InParanoid" id="A0A7C8IS09"/>
<feature type="region of interest" description="Disordered" evidence="1">
    <location>
        <begin position="296"/>
        <end position="316"/>
    </location>
</feature>
<feature type="compositionally biased region" description="Low complexity" evidence="1">
    <location>
        <begin position="150"/>
        <end position="159"/>
    </location>
</feature>
<accession>A0A7C8IS09</accession>
<evidence type="ECO:0000313" key="3">
    <source>
        <dbReference type="Proteomes" id="UP000481858"/>
    </source>
</evidence>
<evidence type="ECO:0008006" key="4">
    <source>
        <dbReference type="Google" id="ProtNLM"/>
    </source>
</evidence>
<reference evidence="2 3" key="1">
    <citation type="submission" date="2019-12" db="EMBL/GenBank/DDBJ databases">
        <title>Draft genome sequence of the ascomycete Xylaria multiplex DSM 110363.</title>
        <authorList>
            <person name="Buettner E."/>
            <person name="Kellner H."/>
        </authorList>
    </citation>
    <scope>NUCLEOTIDE SEQUENCE [LARGE SCALE GENOMIC DNA]</scope>
    <source>
        <strain evidence="2 3">DSM 110363</strain>
    </source>
</reference>
<dbReference type="PANTHER" id="PTHR38166">
    <property type="entry name" value="C2H2-TYPE DOMAIN-CONTAINING PROTEIN-RELATED"/>
    <property type="match status" value="1"/>
</dbReference>
<name>A0A7C8IS09_9PEZI</name>
<comment type="caution">
    <text evidence="2">The sequence shown here is derived from an EMBL/GenBank/DDBJ whole genome shotgun (WGS) entry which is preliminary data.</text>
</comment>
<gene>
    <name evidence="2" type="ORF">GQX73_g4831</name>
</gene>
<evidence type="ECO:0000256" key="1">
    <source>
        <dbReference type="SAM" id="MobiDB-lite"/>
    </source>
</evidence>
<organism evidence="2 3">
    <name type="scientific">Xylaria multiplex</name>
    <dbReference type="NCBI Taxonomy" id="323545"/>
    <lineage>
        <taxon>Eukaryota</taxon>
        <taxon>Fungi</taxon>
        <taxon>Dikarya</taxon>
        <taxon>Ascomycota</taxon>
        <taxon>Pezizomycotina</taxon>
        <taxon>Sordariomycetes</taxon>
        <taxon>Xylariomycetidae</taxon>
        <taxon>Xylariales</taxon>
        <taxon>Xylariaceae</taxon>
        <taxon>Xylaria</taxon>
    </lineage>
</organism>
<protein>
    <recommendedName>
        <fullName evidence="4">C2H2-type domain-containing protein</fullName>
    </recommendedName>
</protein>
<feature type="region of interest" description="Disordered" evidence="1">
    <location>
        <begin position="107"/>
        <end position="198"/>
    </location>
</feature>
<keyword evidence="3" id="KW-1185">Reference proteome</keyword>